<dbReference type="AlphaFoldDB" id="A0A9E7I2K4"/>
<gene>
    <name evidence="1" type="ORF">MUK42_08091</name>
</gene>
<protein>
    <submittedName>
        <fullName evidence="1">Uncharacterized protein</fullName>
    </submittedName>
</protein>
<proteinExistence type="predicted"/>
<sequence>MSVVVSAVARPVRNLEQPRGGAGDKVVGFVQGEMKVGGPSPGGGAHNVTRFTTEGVNVSGPSPGVGH</sequence>
<reference evidence="1" key="1">
    <citation type="submission" date="2022-05" db="EMBL/GenBank/DDBJ databases">
        <title>The Musa troglodytarum L. genome provides insights into the mechanism of non-climacteric behaviour and enrichment of carotenoids.</title>
        <authorList>
            <person name="Wang J."/>
        </authorList>
    </citation>
    <scope>NUCLEOTIDE SEQUENCE</scope>
    <source>
        <tissue evidence="1">Leaf</tissue>
    </source>
</reference>
<organism evidence="1 2">
    <name type="scientific">Musa troglodytarum</name>
    <name type="common">fe'i banana</name>
    <dbReference type="NCBI Taxonomy" id="320322"/>
    <lineage>
        <taxon>Eukaryota</taxon>
        <taxon>Viridiplantae</taxon>
        <taxon>Streptophyta</taxon>
        <taxon>Embryophyta</taxon>
        <taxon>Tracheophyta</taxon>
        <taxon>Spermatophyta</taxon>
        <taxon>Magnoliopsida</taxon>
        <taxon>Liliopsida</taxon>
        <taxon>Zingiberales</taxon>
        <taxon>Musaceae</taxon>
        <taxon>Musa</taxon>
    </lineage>
</organism>
<evidence type="ECO:0000313" key="1">
    <source>
        <dbReference type="EMBL" id="URE41488.1"/>
    </source>
</evidence>
<evidence type="ECO:0000313" key="2">
    <source>
        <dbReference type="Proteomes" id="UP001055439"/>
    </source>
</evidence>
<name>A0A9E7I2K4_9LILI</name>
<keyword evidence="2" id="KW-1185">Reference proteome</keyword>
<accession>A0A9E7I2K4</accession>
<dbReference type="EMBL" id="CP097510">
    <property type="protein sequence ID" value="URE41488.1"/>
    <property type="molecule type" value="Genomic_DNA"/>
</dbReference>
<dbReference type="Proteomes" id="UP001055439">
    <property type="component" value="Chromosome 8"/>
</dbReference>